<gene>
    <name evidence="1" type="ORF">AVEN_239144_1</name>
</gene>
<keyword evidence="2" id="KW-1185">Reference proteome</keyword>
<dbReference type="GO" id="GO:0009263">
    <property type="term" value="P:deoxyribonucleotide biosynthetic process"/>
    <property type="evidence" value="ECO:0007669"/>
    <property type="project" value="InterPro"/>
</dbReference>
<name>A0A4Y2H895_ARAVE</name>
<dbReference type="GO" id="GO:0005829">
    <property type="term" value="C:cytosol"/>
    <property type="evidence" value="ECO:0007669"/>
    <property type="project" value="TreeGrafter"/>
</dbReference>
<comment type="caution">
    <text evidence="1">The sequence shown here is derived from an EMBL/GenBank/DDBJ whole genome shotgun (WGS) entry which is preliminary data.</text>
</comment>
<dbReference type="Proteomes" id="UP000499080">
    <property type="component" value="Unassembled WGS sequence"/>
</dbReference>
<dbReference type="InterPro" id="IPR000358">
    <property type="entry name" value="RNR_small_fam"/>
</dbReference>
<evidence type="ECO:0000313" key="1">
    <source>
        <dbReference type="EMBL" id="GBM61873.1"/>
    </source>
</evidence>
<dbReference type="AlphaFoldDB" id="A0A4Y2H895"/>
<reference evidence="1 2" key="1">
    <citation type="journal article" date="2019" name="Sci. Rep.">
        <title>Orb-weaving spider Araneus ventricosus genome elucidates the spidroin gene catalogue.</title>
        <authorList>
            <person name="Kono N."/>
            <person name="Nakamura H."/>
            <person name="Ohtoshi R."/>
            <person name="Moran D.A.P."/>
            <person name="Shinohara A."/>
            <person name="Yoshida Y."/>
            <person name="Fujiwara M."/>
            <person name="Mori M."/>
            <person name="Tomita M."/>
            <person name="Arakawa K."/>
        </authorList>
    </citation>
    <scope>NUCLEOTIDE SEQUENCE [LARGE SCALE GENOMIC DNA]</scope>
</reference>
<evidence type="ECO:0000313" key="2">
    <source>
        <dbReference type="Proteomes" id="UP000499080"/>
    </source>
</evidence>
<dbReference type="PANTHER" id="PTHR23409:SF21">
    <property type="entry name" value="CAPSID PROTEIN"/>
    <property type="match status" value="1"/>
</dbReference>
<proteinExistence type="predicted"/>
<dbReference type="PANTHER" id="PTHR23409">
    <property type="entry name" value="RIBONUCLEOSIDE-DIPHOSPHATE REDUCTASE SMALL CHAIN"/>
    <property type="match status" value="1"/>
</dbReference>
<dbReference type="OrthoDB" id="5979489at2759"/>
<dbReference type="GO" id="GO:0004748">
    <property type="term" value="F:ribonucleoside-diphosphate reductase activity, thioredoxin disulfide as acceptor"/>
    <property type="evidence" value="ECO:0007669"/>
    <property type="project" value="TreeGrafter"/>
</dbReference>
<sequence length="150" mass="16903">MVSSRTLDMIGQLHCDIFQQNRLMLNLVDMKIKMIRSKLNFCLLSTNNSEYNVALEHASLFVRKVKVSPGVSLGHAKGLGKTSAKYPIDRVVCKTYSVPKGSLSFMQDNVFHGSMPKRLIITFVKNAAINGQYSLNPFNFKHHKLNFLGI</sequence>
<organism evidence="1 2">
    <name type="scientific">Araneus ventricosus</name>
    <name type="common">Orbweaver spider</name>
    <name type="synonym">Epeira ventricosa</name>
    <dbReference type="NCBI Taxonomy" id="182803"/>
    <lineage>
        <taxon>Eukaryota</taxon>
        <taxon>Metazoa</taxon>
        <taxon>Ecdysozoa</taxon>
        <taxon>Arthropoda</taxon>
        <taxon>Chelicerata</taxon>
        <taxon>Arachnida</taxon>
        <taxon>Araneae</taxon>
        <taxon>Araneomorphae</taxon>
        <taxon>Entelegynae</taxon>
        <taxon>Araneoidea</taxon>
        <taxon>Araneidae</taxon>
        <taxon>Araneus</taxon>
    </lineage>
</organism>
<accession>A0A4Y2H895</accession>
<protein>
    <submittedName>
        <fullName evidence="1">Uncharacterized protein</fullName>
    </submittedName>
</protein>
<dbReference type="EMBL" id="BGPR01001789">
    <property type="protein sequence ID" value="GBM61873.1"/>
    <property type="molecule type" value="Genomic_DNA"/>
</dbReference>